<protein>
    <submittedName>
        <fullName evidence="2">Uncharacterized protein</fullName>
    </submittedName>
</protein>
<feature type="compositionally biased region" description="Basic and acidic residues" evidence="1">
    <location>
        <begin position="179"/>
        <end position="189"/>
    </location>
</feature>
<feature type="region of interest" description="Disordered" evidence="1">
    <location>
        <begin position="118"/>
        <end position="222"/>
    </location>
</feature>
<evidence type="ECO:0000256" key="1">
    <source>
        <dbReference type="SAM" id="MobiDB-lite"/>
    </source>
</evidence>
<accession>A0A9X0A5G1</accession>
<proteinExistence type="predicted"/>
<dbReference type="Proteomes" id="UP001163046">
    <property type="component" value="Unassembled WGS sequence"/>
</dbReference>
<feature type="region of interest" description="Disordered" evidence="1">
    <location>
        <begin position="280"/>
        <end position="307"/>
    </location>
</feature>
<dbReference type="EMBL" id="MU825404">
    <property type="protein sequence ID" value="KAJ7391959.1"/>
    <property type="molecule type" value="Genomic_DNA"/>
</dbReference>
<comment type="caution">
    <text evidence="2">The sequence shown here is derived from an EMBL/GenBank/DDBJ whole genome shotgun (WGS) entry which is preliminary data.</text>
</comment>
<evidence type="ECO:0000313" key="2">
    <source>
        <dbReference type="EMBL" id="KAJ7391959.1"/>
    </source>
</evidence>
<dbReference type="OrthoDB" id="8185397at2759"/>
<reference evidence="2" key="1">
    <citation type="submission" date="2023-01" db="EMBL/GenBank/DDBJ databases">
        <title>Genome assembly of the deep-sea coral Lophelia pertusa.</title>
        <authorList>
            <person name="Herrera S."/>
            <person name="Cordes E."/>
        </authorList>
    </citation>
    <scope>NUCLEOTIDE SEQUENCE</scope>
    <source>
        <strain evidence="2">USNM1676648</strain>
        <tissue evidence="2">Polyp</tissue>
    </source>
</reference>
<gene>
    <name evidence="2" type="ORF">OS493_016266</name>
</gene>
<feature type="compositionally biased region" description="Basic and acidic residues" evidence="1">
    <location>
        <begin position="125"/>
        <end position="153"/>
    </location>
</feature>
<sequence length="307" mass="34769">MQETYRPLSKHYHLQNAHNKDFELSGLTHDSRSMNDRYTKKQHFIQGKVPGGSASNRMIYGTDELLHQAKLRESNPSGFLYGTEAATKVGKQAPATRPNNTLWLEERTEKDAVRNKKLATTQDEFLSRHHEEKSRMRQAQQEEKRRDMEDLKNYDPWGRPGGGAPIMPEGIAGGSHYVSGEEEKPETKRTKNVKNLVQESYYQPFGGRQGGGGAPNRTESGNVAAGFRADPELRFPRHASKADVEPLLRYGGRDERYAQELDSMIEGSRTRKLLQREKSIEDELHHLNTDPFGKEGSGAPRKQAQVL</sequence>
<evidence type="ECO:0000313" key="3">
    <source>
        <dbReference type="Proteomes" id="UP001163046"/>
    </source>
</evidence>
<name>A0A9X0A5G1_9CNID</name>
<dbReference type="AlphaFoldDB" id="A0A9X0A5G1"/>
<keyword evidence="3" id="KW-1185">Reference proteome</keyword>
<organism evidence="2 3">
    <name type="scientific">Desmophyllum pertusum</name>
    <dbReference type="NCBI Taxonomy" id="174260"/>
    <lineage>
        <taxon>Eukaryota</taxon>
        <taxon>Metazoa</taxon>
        <taxon>Cnidaria</taxon>
        <taxon>Anthozoa</taxon>
        <taxon>Hexacorallia</taxon>
        <taxon>Scleractinia</taxon>
        <taxon>Caryophylliina</taxon>
        <taxon>Caryophylliidae</taxon>
        <taxon>Desmophyllum</taxon>
    </lineage>
</organism>